<proteinExistence type="predicted"/>
<comment type="caution">
    <text evidence="3">The sequence shown here is derived from an EMBL/GenBank/DDBJ whole genome shotgun (WGS) entry which is preliminary data.</text>
</comment>
<accession>A0A9P4LGG6</accession>
<keyword evidence="2" id="KW-0472">Membrane</keyword>
<evidence type="ECO:0000256" key="1">
    <source>
        <dbReference type="SAM" id="MobiDB-lite"/>
    </source>
</evidence>
<dbReference type="EMBL" id="ML978375">
    <property type="protein sequence ID" value="KAF2023159.1"/>
    <property type="molecule type" value="Genomic_DNA"/>
</dbReference>
<evidence type="ECO:0000256" key="2">
    <source>
        <dbReference type="SAM" id="Phobius"/>
    </source>
</evidence>
<keyword evidence="2" id="KW-1133">Transmembrane helix</keyword>
<feature type="compositionally biased region" description="Basic and acidic residues" evidence="1">
    <location>
        <begin position="53"/>
        <end position="66"/>
    </location>
</feature>
<feature type="transmembrane region" description="Helical" evidence="2">
    <location>
        <begin position="13"/>
        <end position="40"/>
    </location>
</feature>
<dbReference type="AlphaFoldDB" id="A0A9P4LGG6"/>
<reference evidence="3" key="1">
    <citation type="journal article" date="2020" name="Stud. Mycol.">
        <title>101 Dothideomycetes genomes: a test case for predicting lifestyles and emergence of pathogens.</title>
        <authorList>
            <person name="Haridas S."/>
            <person name="Albert R."/>
            <person name="Binder M."/>
            <person name="Bloem J."/>
            <person name="Labutti K."/>
            <person name="Salamov A."/>
            <person name="Andreopoulos B."/>
            <person name="Baker S."/>
            <person name="Barry K."/>
            <person name="Bills G."/>
            <person name="Bluhm B."/>
            <person name="Cannon C."/>
            <person name="Castanera R."/>
            <person name="Culley D."/>
            <person name="Daum C."/>
            <person name="Ezra D."/>
            <person name="Gonzalez J."/>
            <person name="Henrissat B."/>
            <person name="Kuo A."/>
            <person name="Liang C."/>
            <person name="Lipzen A."/>
            <person name="Lutzoni F."/>
            <person name="Magnuson J."/>
            <person name="Mondo S."/>
            <person name="Nolan M."/>
            <person name="Ohm R."/>
            <person name="Pangilinan J."/>
            <person name="Park H.-J."/>
            <person name="Ramirez L."/>
            <person name="Alfaro M."/>
            <person name="Sun H."/>
            <person name="Tritt A."/>
            <person name="Yoshinaga Y."/>
            <person name="Zwiers L.-H."/>
            <person name="Turgeon B."/>
            <person name="Goodwin S."/>
            <person name="Spatafora J."/>
            <person name="Crous P."/>
            <person name="Grigoriev I."/>
        </authorList>
    </citation>
    <scope>NUCLEOTIDE SEQUENCE</scope>
    <source>
        <strain evidence="3">CBS 110217</strain>
    </source>
</reference>
<evidence type="ECO:0000313" key="4">
    <source>
        <dbReference type="Proteomes" id="UP000799777"/>
    </source>
</evidence>
<feature type="region of interest" description="Disordered" evidence="1">
    <location>
        <begin position="53"/>
        <end position="89"/>
    </location>
</feature>
<organism evidence="3 4">
    <name type="scientific">Setomelanomma holmii</name>
    <dbReference type="NCBI Taxonomy" id="210430"/>
    <lineage>
        <taxon>Eukaryota</taxon>
        <taxon>Fungi</taxon>
        <taxon>Dikarya</taxon>
        <taxon>Ascomycota</taxon>
        <taxon>Pezizomycotina</taxon>
        <taxon>Dothideomycetes</taxon>
        <taxon>Pleosporomycetidae</taxon>
        <taxon>Pleosporales</taxon>
        <taxon>Pleosporineae</taxon>
        <taxon>Phaeosphaeriaceae</taxon>
        <taxon>Setomelanomma</taxon>
    </lineage>
</organism>
<evidence type="ECO:0000313" key="3">
    <source>
        <dbReference type="EMBL" id="KAF2023159.1"/>
    </source>
</evidence>
<feature type="compositionally biased region" description="Polar residues" evidence="1">
    <location>
        <begin position="67"/>
        <end position="86"/>
    </location>
</feature>
<dbReference type="Proteomes" id="UP000799777">
    <property type="component" value="Unassembled WGS sequence"/>
</dbReference>
<protein>
    <submittedName>
        <fullName evidence="3">Uncharacterized protein</fullName>
    </submittedName>
</protein>
<keyword evidence="2" id="KW-0812">Transmembrane</keyword>
<keyword evidence="4" id="KW-1185">Reference proteome</keyword>
<name>A0A9P4LGG6_9PLEO</name>
<feature type="region of interest" description="Disordered" evidence="1">
    <location>
        <begin position="108"/>
        <end position="141"/>
    </location>
</feature>
<sequence>MSSPPPFMETPDIGSILVICITTLIIVLVQLLVIAALAGYHILFRLFQRPHAPDAERQRPNAHDIESQTLTPEAQQHTNLPQSATQRYEDLGDTAVMDYDYRSPAASSLYSVPTPPLPARHPAREARPENCVDLSSETLFR</sequence>
<gene>
    <name evidence="3" type="ORF">EK21DRAFT_95144</name>
</gene>